<dbReference type="OrthoDB" id="7064009at2"/>
<dbReference type="PANTHER" id="PTHR24321:SF8">
    <property type="entry name" value="ESTRADIOL 17-BETA-DEHYDROGENASE 8-RELATED"/>
    <property type="match status" value="1"/>
</dbReference>
<keyword evidence="2" id="KW-0560">Oxidoreductase</keyword>
<reference evidence="3 4" key="1">
    <citation type="submission" date="2018-11" db="EMBL/GenBank/DDBJ databases">
        <title>Paraburkholderia sp. DHOA04, isolated from soil.</title>
        <authorList>
            <person name="Gao Z.-H."/>
            <person name="Qiu L.-H."/>
            <person name="Fu J.-C."/>
        </authorList>
    </citation>
    <scope>NUCLEOTIDE SEQUENCE [LARGE SCALE GENOMIC DNA]</scope>
    <source>
        <strain evidence="3 4">DHOA04</strain>
    </source>
</reference>
<dbReference type="FunFam" id="3.40.50.720:FF:000084">
    <property type="entry name" value="Short-chain dehydrogenase reductase"/>
    <property type="match status" value="1"/>
</dbReference>
<dbReference type="PRINTS" id="PR00080">
    <property type="entry name" value="SDRFAMILY"/>
</dbReference>
<evidence type="ECO:0000313" key="3">
    <source>
        <dbReference type="EMBL" id="RQH06426.1"/>
    </source>
</evidence>
<organism evidence="3 4">
    <name type="scientific">Paraburkholderia dinghuensis</name>
    <dbReference type="NCBI Taxonomy" id="2305225"/>
    <lineage>
        <taxon>Bacteria</taxon>
        <taxon>Pseudomonadati</taxon>
        <taxon>Pseudomonadota</taxon>
        <taxon>Betaproteobacteria</taxon>
        <taxon>Burkholderiales</taxon>
        <taxon>Burkholderiaceae</taxon>
        <taxon>Paraburkholderia</taxon>
    </lineage>
</organism>
<evidence type="ECO:0000256" key="2">
    <source>
        <dbReference type="ARBA" id="ARBA00023002"/>
    </source>
</evidence>
<dbReference type="PROSITE" id="PS00061">
    <property type="entry name" value="ADH_SHORT"/>
    <property type="match status" value="1"/>
</dbReference>
<dbReference type="InterPro" id="IPR020904">
    <property type="entry name" value="Sc_DH/Rdtase_CS"/>
</dbReference>
<name>A0A3N6Q2E6_9BURK</name>
<comment type="similarity">
    <text evidence="1">Belongs to the short-chain dehydrogenases/reductases (SDR) family.</text>
</comment>
<keyword evidence="4" id="KW-1185">Reference proteome</keyword>
<comment type="caution">
    <text evidence="3">The sequence shown here is derived from an EMBL/GenBank/DDBJ whole genome shotgun (WGS) entry which is preliminary data.</text>
</comment>
<dbReference type="GO" id="GO:0016491">
    <property type="term" value="F:oxidoreductase activity"/>
    <property type="evidence" value="ECO:0007669"/>
    <property type="project" value="UniProtKB-KW"/>
</dbReference>
<dbReference type="InterPro" id="IPR036291">
    <property type="entry name" value="NAD(P)-bd_dom_sf"/>
</dbReference>
<dbReference type="Gene3D" id="3.40.50.720">
    <property type="entry name" value="NAD(P)-binding Rossmann-like Domain"/>
    <property type="match status" value="1"/>
</dbReference>
<dbReference type="AlphaFoldDB" id="A0A3N6Q2E6"/>
<proteinExistence type="inferred from homology"/>
<sequence>MLMKGKVGLITGGGSGMGMAAALELAREGATVVVSGRTEDKLLSVRDRIVSQGGSAEIYVADAASREDNEALVAFTESRFGRLDFAFNNAGGHGDFHPIHETSIEEAEWVIDLNFKGVYYGVKYQVEAMLRSGGGSIVNNASIFGLRGMDGIAHYVASKHAVVGLTKAVAKEYAKSNIRVNAICPGATETPNYMRSTGGDVHLLDEMIPMRRIGQPQEIGNAVLWLLSDQARYVTGSTLSVDGGMSI</sequence>
<dbReference type="Proteomes" id="UP000272778">
    <property type="component" value="Unassembled WGS sequence"/>
</dbReference>
<accession>A0A3N6Q2E6</accession>
<dbReference type="InterPro" id="IPR002347">
    <property type="entry name" value="SDR_fam"/>
</dbReference>
<gene>
    <name evidence="3" type="ORF">D1Y85_11095</name>
</gene>
<evidence type="ECO:0000256" key="1">
    <source>
        <dbReference type="ARBA" id="ARBA00006484"/>
    </source>
</evidence>
<dbReference type="Pfam" id="PF13561">
    <property type="entry name" value="adh_short_C2"/>
    <property type="match status" value="1"/>
</dbReference>
<dbReference type="SUPFAM" id="SSF51735">
    <property type="entry name" value="NAD(P)-binding Rossmann-fold domains"/>
    <property type="match status" value="1"/>
</dbReference>
<dbReference type="NCBIfam" id="NF005559">
    <property type="entry name" value="PRK07231.1"/>
    <property type="match status" value="1"/>
</dbReference>
<dbReference type="RefSeq" id="WP_124151104.1">
    <property type="nucleotide sequence ID" value="NZ_RQIS01000007.1"/>
</dbReference>
<dbReference type="CDD" id="cd05233">
    <property type="entry name" value="SDR_c"/>
    <property type="match status" value="1"/>
</dbReference>
<protein>
    <submittedName>
        <fullName evidence="3">SDR family oxidoreductase</fullName>
    </submittedName>
</protein>
<dbReference type="PANTHER" id="PTHR24321">
    <property type="entry name" value="DEHYDROGENASES, SHORT CHAIN"/>
    <property type="match status" value="1"/>
</dbReference>
<evidence type="ECO:0000313" key="4">
    <source>
        <dbReference type="Proteomes" id="UP000272778"/>
    </source>
</evidence>
<dbReference type="EMBL" id="RQIS01000007">
    <property type="protein sequence ID" value="RQH06426.1"/>
    <property type="molecule type" value="Genomic_DNA"/>
</dbReference>
<dbReference type="PRINTS" id="PR00081">
    <property type="entry name" value="GDHRDH"/>
</dbReference>